<dbReference type="PANTHER" id="PTHR48104:SF30">
    <property type="entry name" value="METACASPASE-1"/>
    <property type="match status" value="1"/>
</dbReference>
<dbReference type="GO" id="GO:0006508">
    <property type="term" value="P:proteolysis"/>
    <property type="evidence" value="ECO:0007669"/>
    <property type="project" value="InterPro"/>
</dbReference>
<comment type="similarity">
    <text evidence="1">Belongs to the peptidase C14B family.</text>
</comment>
<evidence type="ECO:0000259" key="2">
    <source>
        <dbReference type="Pfam" id="PF00656"/>
    </source>
</evidence>
<dbReference type="Proteomes" id="UP001175228">
    <property type="component" value="Unassembled WGS sequence"/>
</dbReference>
<dbReference type="InterPro" id="IPR050452">
    <property type="entry name" value="Metacaspase"/>
</dbReference>
<dbReference type="InterPro" id="IPR011600">
    <property type="entry name" value="Pept_C14_caspase"/>
</dbReference>
<proteinExistence type="inferred from homology"/>
<evidence type="ECO:0000313" key="3">
    <source>
        <dbReference type="EMBL" id="KAK0505520.1"/>
    </source>
</evidence>
<keyword evidence="4" id="KW-1185">Reference proteome</keyword>
<feature type="non-terminal residue" evidence="3">
    <location>
        <position position="1"/>
    </location>
</feature>
<gene>
    <name evidence="3" type="ORF">EDD18DRAFT_1047242</name>
</gene>
<dbReference type="AlphaFoldDB" id="A0AA39QP59"/>
<dbReference type="EMBL" id="JAUEPU010000002">
    <property type="protein sequence ID" value="KAK0505520.1"/>
    <property type="molecule type" value="Genomic_DNA"/>
</dbReference>
<protein>
    <recommendedName>
        <fullName evidence="2">Peptidase C14 caspase domain-containing protein</fullName>
    </recommendedName>
</protein>
<reference evidence="3" key="1">
    <citation type="submission" date="2023-06" db="EMBL/GenBank/DDBJ databases">
        <authorList>
            <consortium name="Lawrence Berkeley National Laboratory"/>
            <person name="Ahrendt S."/>
            <person name="Sahu N."/>
            <person name="Indic B."/>
            <person name="Wong-Bajracharya J."/>
            <person name="Merenyi Z."/>
            <person name="Ke H.-M."/>
            <person name="Monk M."/>
            <person name="Kocsube S."/>
            <person name="Drula E."/>
            <person name="Lipzen A."/>
            <person name="Balint B."/>
            <person name="Henrissat B."/>
            <person name="Andreopoulos B."/>
            <person name="Martin F.M."/>
            <person name="Harder C.B."/>
            <person name="Rigling D."/>
            <person name="Ford K.L."/>
            <person name="Foster G.D."/>
            <person name="Pangilinan J."/>
            <person name="Papanicolaou A."/>
            <person name="Barry K."/>
            <person name="LaButti K."/>
            <person name="Viragh M."/>
            <person name="Koriabine M."/>
            <person name="Yan M."/>
            <person name="Riley R."/>
            <person name="Champramary S."/>
            <person name="Plett K.L."/>
            <person name="Tsai I.J."/>
            <person name="Slot J."/>
            <person name="Sipos G."/>
            <person name="Plett J."/>
            <person name="Nagy L.G."/>
            <person name="Grigoriev I.V."/>
        </authorList>
    </citation>
    <scope>NUCLEOTIDE SEQUENCE</scope>
    <source>
        <strain evidence="3">HWK02</strain>
    </source>
</reference>
<accession>A0AA39QP59</accession>
<comment type="caution">
    <text evidence="3">The sequence shown here is derived from an EMBL/GenBank/DDBJ whole genome shotgun (WGS) entry which is preliminary data.</text>
</comment>
<dbReference type="Pfam" id="PF00656">
    <property type="entry name" value="Peptidase_C14"/>
    <property type="match status" value="1"/>
</dbReference>
<dbReference type="Gene3D" id="3.40.50.1460">
    <property type="match status" value="1"/>
</dbReference>
<feature type="domain" description="Peptidase C14 caspase" evidence="2">
    <location>
        <begin position="5"/>
        <end position="104"/>
    </location>
</feature>
<name>A0AA39QP59_9AGAR</name>
<organism evidence="3 4">
    <name type="scientific">Armillaria luteobubalina</name>
    <dbReference type="NCBI Taxonomy" id="153913"/>
    <lineage>
        <taxon>Eukaryota</taxon>
        <taxon>Fungi</taxon>
        <taxon>Dikarya</taxon>
        <taxon>Basidiomycota</taxon>
        <taxon>Agaricomycotina</taxon>
        <taxon>Agaricomycetes</taxon>
        <taxon>Agaricomycetidae</taxon>
        <taxon>Agaricales</taxon>
        <taxon>Marasmiineae</taxon>
        <taxon>Physalacriaceae</taxon>
        <taxon>Armillaria</taxon>
    </lineage>
</organism>
<dbReference type="PANTHER" id="PTHR48104">
    <property type="entry name" value="METACASPASE-4"/>
    <property type="match status" value="1"/>
</dbReference>
<feature type="non-terminal residue" evidence="3">
    <location>
        <position position="157"/>
    </location>
</feature>
<evidence type="ECO:0000313" key="4">
    <source>
        <dbReference type="Proteomes" id="UP001175228"/>
    </source>
</evidence>
<dbReference type="GO" id="GO:0005737">
    <property type="term" value="C:cytoplasm"/>
    <property type="evidence" value="ECO:0007669"/>
    <property type="project" value="TreeGrafter"/>
</dbReference>
<dbReference type="GO" id="GO:0004197">
    <property type="term" value="F:cysteine-type endopeptidase activity"/>
    <property type="evidence" value="ECO:0007669"/>
    <property type="project" value="InterPro"/>
</dbReference>
<evidence type="ECO:0000256" key="1">
    <source>
        <dbReference type="ARBA" id="ARBA00009005"/>
    </source>
</evidence>
<sequence>ASRFWAILIGINEYASYPLCGCVPDVQLMEKYLTEDLGIPNNCIQLLVGSEEHKSLDDPMCPSCAHIIGVLLSLSMNPEITYEDNIIIYYSEHGSYYPYNTEEDAEPEYIETLSPIDCDTLGKDGKYVPDISDREFNTILSLLSRAKGHRITLILDC</sequence>